<dbReference type="EMBL" id="BAGZ01000008">
    <property type="protein sequence ID" value="GAB77869.1"/>
    <property type="molecule type" value="Genomic_DNA"/>
</dbReference>
<dbReference type="Gene3D" id="3.40.50.150">
    <property type="entry name" value="Vaccinia Virus protein VP39"/>
    <property type="match status" value="1"/>
</dbReference>
<keyword evidence="3" id="KW-0328">Glycosyltransferase</keyword>
<dbReference type="GO" id="GO:0016757">
    <property type="term" value="F:glycosyltransferase activity"/>
    <property type="evidence" value="ECO:0007669"/>
    <property type="project" value="UniProtKB-KW"/>
</dbReference>
<gene>
    <name evidence="8" type="ORF">AUCHE_08_01110</name>
</gene>
<accession>K6VM91</accession>
<dbReference type="InterPro" id="IPR029044">
    <property type="entry name" value="Nucleotide-diphossugar_trans"/>
</dbReference>
<evidence type="ECO:0000259" key="6">
    <source>
        <dbReference type="Pfam" id="PF02709"/>
    </source>
</evidence>
<evidence type="ECO:0000256" key="1">
    <source>
        <dbReference type="ARBA" id="ARBA00004776"/>
    </source>
</evidence>
<keyword evidence="9" id="KW-1185">Reference proteome</keyword>
<dbReference type="eggNOG" id="COG1216">
    <property type="taxonomic scope" value="Bacteria"/>
</dbReference>
<name>K6VM91_9MICO</name>
<evidence type="ECO:0000256" key="4">
    <source>
        <dbReference type="ARBA" id="ARBA00022679"/>
    </source>
</evidence>
<evidence type="ECO:0000313" key="8">
    <source>
        <dbReference type="EMBL" id="GAB77869.1"/>
    </source>
</evidence>
<dbReference type="eggNOG" id="COG3914">
    <property type="taxonomic scope" value="Bacteria"/>
</dbReference>
<dbReference type="InterPro" id="IPR001173">
    <property type="entry name" value="Glyco_trans_2-like"/>
</dbReference>
<dbReference type="Gene3D" id="3.90.550.10">
    <property type="entry name" value="Spore Coat Polysaccharide Biosynthesis Protein SpsA, Chain A"/>
    <property type="match status" value="1"/>
</dbReference>
<comment type="caution">
    <text evidence="8">The sequence shown here is derived from an EMBL/GenBank/DDBJ whole genome shotgun (WGS) entry which is preliminary data.</text>
</comment>
<reference evidence="8 9" key="1">
    <citation type="submission" date="2012-08" db="EMBL/GenBank/DDBJ databases">
        <title>Whole genome shotgun sequence of Austwickia chelonae NBRC 105200.</title>
        <authorList>
            <person name="Yoshida I."/>
            <person name="Hosoyama A."/>
            <person name="Tsuchikane K."/>
            <person name="Katsumata H."/>
            <person name="Ando Y."/>
            <person name="Ohji S."/>
            <person name="Hamada M."/>
            <person name="Tamura T."/>
            <person name="Yamazoe A."/>
            <person name="Yamazaki S."/>
            <person name="Fujita N."/>
        </authorList>
    </citation>
    <scope>NUCLEOTIDE SEQUENCE [LARGE SCALE GENOMIC DNA]</scope>
    <source>
        <strain evidence="8 9">NBRC 105200</strain>
    </source>
</reference>
<keyword evidence="4 8" id="KW-0808">Transferase</keyword>
<dbReference type="SUPFAM" id="SSF53448">
    <property type="entry name" value="Nucleotide-diphospho-sugar transferases"/>
    <property type="match status" value="1"/>
</dbReference>
<dbReference type="InterPro" id="IPR006342">
    <property type="entry name" value="FkbM_mtfrase"/>
</dbReference>
<dbReference type="InterPro" id="IPR027791">
    <property type="entry name" value="Galactosyl_T_C"/>
</dbReference>
<evidence type="ECO:0000259" key="5">
    <source>
        <dbReference type="Pfam" id="PF00535"/>
    </source>
</evidence>
<dbReference type="PANTHER" id="PTHR43179">
    <property type="entry name" value="RHAMNOSYLTRANSFERASE WBBL"/>
    <property type="match status" value="1"/>
</dbReference>
<dbReference type="Pfam" id="PF05050">
    <property type="entry name" value="Methyltransf_21"/>
    <property type="match status" value="1"/>
</dbReference>
<comment type="similarity">
    <text evidence="2">Belongs to the glycosyltransferase 2 family.</text>
</comment>
<dbReference type="InterPro" id="IPR029063">
    <property type="entry name" value="SAM-dependent_MTases_sf"/>
</dbReference>
<dbReference type="SUPFAM" id="SSF53335">
    <property type="entry name" value="S-adenosyl-L-methionine-dependent methyltransferases"/>
    <property type="match status" value="1"/>
</dbReference>
<comment type="pathway">
    <text evidence="1">Cell wall biogenesis; cell wall polysaccharide biosynthesis.</text>
</comment>
<evidence type="ECO:0000256" key="3">
    <source>
        <dbReference type="ARBA" id="ARBA00022676"/>
    </source>
</evidence>
<dbReference type="Proteomes" id="UP000008495">
    <property type="component" value="Unassembled WGS sequence"/>
</dbReference>
<feature type="domain" description="Glycosyltransferase 2-like" evidence="5">
    <location>
        <begin position="17"/>
        <end position="118"/>
    </location>
</feature>
<feature type="domain" description="Methyltransferase FkbM" evidence="7">
    <location>
        <begin position="474"/>
        <end position="640"/>
    </location>
</feature>
<organism evidence="8 9">
    <name type="scientific">Austwickia chelonae NBRC 105200</name>
    <dbReference type="NCBI Taxonomy" id="1184607"/>
    <lineage>
        <taxon>Bacteria</taxon>
        <taxon>Bacillati</taxon>
        <taxon>Actinomycetota</taxon>
        <taxon>Actinomycetes</taxon>
        <taxon>Micrococcales</taxon>
        <taxon>Dermatophilaceae</taxon>
        <taxon>Austwickia</taxon>
    </lineage>
</organism>
<dbReference type="PANTHER" id="PTHR43179:SF12">
    <property type="entry name" value="GALACTOFURANOSYLTRANSFERASE GLFT2"/>
    <property type="match status" value="1"/>
</dbReference>
<dbReference type="STRING" id="100225.SAMN05421595_0381"/>
<evidence type="ECO:0000256" key="2">
    <source>
        <dbReference type="ARBA" id="ARBA00006739"/>
    </source>
</evidence>
<dbReference type="RefSeq" id="WP_006502621.1">
    <property type="nucleotide sequence ID" value="NZ_BAGZ01000008.1"/>
</dbReference>
<sequence>MPSPDRTTGPRPARTGVVVITYDDQTGLDRCLAALDRQTDPDGKTPEFTIVVVDDGSRRAPRLGRRCHPTSLIRLPDNGFQAARARNAGARALIGQGCGTLLFLDGDMICEPDYVDRIGASCRDAASAAEGAARGRGLAVGRRRHADLTGLDVEQTMAFVSGADRPAARILTDPSWLADGYAATADLRNADERSYRFVISAVLALTSELWQATQGFDDDRFTSYGGEDWEFAHRAWLAGAALRHEPAAVAWHDGPDAGGRERDPAAKTRETVRIAETITAPGARDPRVRWDFPEIAIDLDDRRLAPETVLLLAADLLAGSDARAWLRDGTVVRQGLWPAGDTRLSIGPVPAEVRARCRFVVEVTDAVVPEGTLAQLCALGPAAYEGLVVRASRADAQGERPPRRNAPALRRLTRSRHLEGVWGGWVDRHDGLRHDVDLALQEHLGPAVQVVDVRATADLLGAAPGAPYVVTVVDIGANPLDEPPYRPLLEAGLARVVGFEPQPQALARLAGARSEQYCYVGAAVGDGAAHRLYVCASDGFSSLHPPDPGQLRVFSDFPELAAVTEVLSSVTTRVDDLPQIDRMELLKIDAQGSELMILQGAPRLLASTVAVQVEVGYHRLYRGAPLAGDVDCALREHGFVPHAFVSTRTWPLAPVPWSDPFQASARQLVEADLLYVRDPARLDRLSCAQLRALVLVVVGAYRSPGVGLVVLHELVRRGEISGEVLEAFRAIWVSDAAAG</sequence>
<protein>
    <submittedName>
        <fullName evidence="8">Putative glycosyltransferase</fullName>
    </submittedName>
</protein>
<proteinExistence type="inferred from homology"/>
<dbReference type="Pfam" id="PF02709">
    <property type="entry name" value="Glyco_transf_7C"/>
    <property type="match status" value="1"/>
</dbReference>
<evidence type="ECO:0000313" key="9">
    <source>
        <dbReference type="Proteomes" id="UP000008495"/>
    </source>
</evidence>
<evidence type="ECO:0000259" key="7">
    <source>
        <dbReference type="Pfam" id="PF05050"/>
    </source>
</evidence>
<feature type="domain" description="Galactosyltransferase C-terminal" evidence="6">
    <location>
        <begin position="195"/>
        <end position="242"/>
    </location>
</feature>
<dbReference type="AlphaFoldDB" id="K6VM91"/>
<dbReference type="Pfam" id="PF00535">
    <property type="entry name" value="Glycos_transf_2"/>
    <property type="match status" value="1"/>
</dbReference>